<sequence length="349" mass="38623">MATQDATNFLSPSEPTAAQPTLQLGPSTKISLRFTATSGRGINDQEISVYEEQPPEVRNMSNNMISSVNLTIDQFQRLIGAIASARDSATAARSASFATAKFSYAGERDPTQVKNFLIAATCFKEVENMSDEDALRSLPLIFKDDAATWWNGISESVSSWTDFKDRLQSAFAPKKPAHQIYQELIGVHQKENELTEIFVAGKKDLIAQLPAPRLADSHQIDMVFGTLHKKIQDRIARESVKTLDDLLEAVRGAEEFSEEKPLPAKRKRVRCRYCKNLGHSQDVCRKKQAEVEIPSTSSQPAILEKAPSPPAPKVSCYGCGAPGLVRSTCPTCSKRIRVLPFKKEDIMFC</sequence>
<name>A0ACC0KLG2_CHOFU</name>
<organism evidence="1 2">
    <name type="scientific">Choristoneura fumiferana</name>
    <name type="common">Spruce budworm moth</name>
    <name type="synonym">Archips fumiferana</name>
    <dbReference type="NCBI Taxonomy" id="7141"/>
    <lineage>
        <taxon>Eukaryota</taxon>
        <taxon>Metazoa</taxon>
        <taxon>Ecdysozoa</taxon>
        <taxon>Arthropoda</taxon>
        <taxon>Hexapoda</taxon>
        <taxon>Insecta</taxon>
        <taxon>Pterygota</taxon>
        <taxon>Neoptera</taxon>
        <taxon>Endopterygota</taxon>
        <taxon>Lepidoptera</taxon>
        <taxon>Glossata</taxon>
        <taxon>Ditrysia</taxon>
        <taxon>Tortricoidea</taxon>
        <taxon>Tortricidae</taxon>
        <taxon>Tortricinae</taxon>
        <taxon>Choristoneura</taxon>
    </lineage>
</organism>
<dbReference type="EMBL" id="CM046117">
    <property type="protein sequence ID" value="KAI8437138.1"/>
    <property type="molecule type" value="Genomic_DNA"/>
</dbReference>
<proteinExistence type="predicted"/>
<comment type="caution">
    <text evidence="1">The sequence shown here is derived from an EMBL/GenBank/DDBJ whole genome shotgun (WGS) entry which is preliminary data.</text>
</comment>
<accession>A0ACC0KLG2</accession>
<reference evidence="1 2" key="1">
    <citation type="journal article" date="2022" name="Genome Biol. Evol.">
        <title>The Spruce Budworm Genome: Reconstructing the Evolutionary History of Antifreeze Proteins.</title>
        <authorList>
            <person name="Beliveau C."/>
            <person name="Gagne P."/>
            <person name="Picq S."/>
            <person name="Vernygora O."/>
            <person name="Keeling C.I."/>
            <person name="Pinkney K."/>
            <person name="Doucet D."/>
            <person name="Wen F."/>
            <person name="Johnston J.S."/>
            <person name="Maaroufi H."/>
            <person name="Boyle B."/>
            <person name="Laroche J."/>
            <person name="Dewar K."/>
            <person name="Juretic N."/>
            <person name="Blackburn G."/>
            <person name="Nisole A."/>
            <person name="Brunet B."/>
            <person name="Brandao M."/>
            <person name="Lumley L."/>
            <person name="Duan J."/>
            <person name="Quan G."/>
            <person name="Lucarotti C.J."/>
            <person name="Roe A.D."/>
            <person name="Sperling F.A.H."/>
            <person name="Levesque R.C."/>
            <person name="Cusson M."/>
        </authorList>
    </citation>
    <scope>NUCLEOTIDE SEQUENCE [LARGE SCALE GENOMIC DNA]</scope>
    <source>
        <strain evidence="1">Glfc:IPQL:Cfum</strain>
    </source>
</reference>
<keyword evidence="2" id="KW-1185">Reference proteome</keyword>
<evidence type="ECO:0000313" key="2">
    <source>
        <dbReference type="Proteomes" id="UP001064048"/>
    </source>
</evidence>
<gene>
    <name evidence="1" type="ORF">MSG28_010487</name>
</gene>
<evidence type="ECO:0000313" key="1">
    <source>
        <dbReference type="EMBL" id="KAI8437138.1"/>
    </source>
</evidence>
<protein>
    <submittedName>
        <fullName evidence="1">Uncharacterized protein</fullName>
    </submittedName>
</protein>
<dbReference type="Proteomes" id="UP001064048">
    <property type="component" value="Chromosome 17"/>
</dbReference>